<evidence type="ECO:0000256" key="2">
    <source>
        <dbReference type="ARBA" id="ARBA00006403"/>
    </source>
</evidence>
<dbReference type="EMBL" id="VXBR01007211">
    <property type="protein sequence ID" value="NXO27389.1"/>
    <property type="molecule type" value="Genomic_DNA"/>
</dbReference>
<evidence type="ECO:0000313" key="7">
    <source>
        <dbReference type="Proteomes" id="UP000546986"/>
    </source>
</evidence>
<dbReference type="InterPro" id="IPR036388">
    <property type="entry name" value="WH-like_DNA-bd_sf"/>
</dbReference>
<comment type="subcellular location">
    <subcellularLocation>
        <location evidence="1">Nucleus</location>
    </subcellularLocation>
</comment>
<keyword evidence="7" id="KW-1185">Reference proteome</keyword>
<protein>
    <submittedName>
        <fullName evidence="6">HSF5 protein</fullName>
    </submittedName>
</protein>
<dbReference type="GO" id="GO:0003700">
    <property type="term" value="F:DNA-binding transcription factor activity"/>
    <property type="evidence" value="ECO:0007669"/>
    <property type="project" value="InterPro"/>
</dbReference>
<proteinExistence type="inferred from homology"/>
<dbReference type="InterPro" id="IPR036390">
    <property type="entry name" value="WH_DNA-bd_sf"/>
</dbReference>
<dbReference type="GO" id="GO:0043565">
    <property type="term" value="F:sequence-specific DNA binding"/>
    <property type="evidence" value="ECO:0007669"/>
    <property type="project" value="InterPro"/>
</dbReference>
<evidence type="ECO:0000256" key="4">
    <source>
        <dbReference type="ARBA" id="ARBA00023242"/>
    </source>
</evidence>
<dbReference type="InterPro" id="IPR000232">
    <property type="entry name" value="HSF_DNA-bd"/>
</dbReference>
<sequence>AGLNAGTFPAKLWQLVNSPHVHSVRWASQARGLLIKQSFFERELQGLGGVQSLQRWCPRTPSGPHLKFRSFVHRLYRYGFHKVPGWVGEAAPSDSRAWLHYRNPWFCCDRPNL</sequence>
<evidence type="ECO:0000256" key="3">
    <source>
        <dbReference type="ARBA" id="ARBA00023125"/>
    </source>
</evidence>
<comment type="caution">
    <text evidence="6">The sequence shown here is derived from an EMBL/GenBank/DDBJ whole genome shotgun (WGS) entry which is preliminary data.</text>
</comment>
<dbReference type="Pfam" id="PF00447">
    <property type="entry name" value="HSF_DNA-bind"/>
    <property type="match status" value="1"/>
</dbReference>
<evidence type="ECO:0000256" key="1">
    <source>
        <dbReference type="ARBA" id="ARBA00004123"/>
    </source>
</evidence>
<dbReference type="AlphaFoldDB" id="A0A7L1QU11"/>
<evidence type="ECO:0000313" key="6">
    <source>
        <dbReference type="EMBL" id="NXO27389.1"/>
    </source>
</evidence>
<feature type="domain" description="HSF-type DNA-binding" evidence="5">
    <location>
        <begin position="8"/>
        <end position="112"/>
    </location>
</feature>
<accession>A0A7L1QU11</accession>
<organism evidence="6 7">
    <name type="scientific">Cisticola juncidis</name>
    <dbReference type="NCBI Taxonomy" id="52622"/>
    <lineage>
        <taxon>Eukaryota</taxon>
        <taxon>Metazoa</taxon>
        <taxon>Chordata</taxon>
        <taxon>Craniata</taxon>
        <taxon>Vertebrata</taxon>
        <taxon>Euteleostomi</taxon>
        <taxon>Archelosauria</taxon>
        <taxon>Archosauria</taxon>
        <taxon>Dinosauria</taxon>
        <taxon>Saurischia</taxon>
        <taxon>Theropoda</taxon>
        <taxon>Coelurosauria</taxon>
        <taxon>Aves</taxon>
        <taxon>Neognathae</taxon>
        <taxon>Neoaves</taxon>
        <taxon>Telluraves</taxon>
        <taxon>Australaves</taxon>
        <taxon>Passeriformes</taxon>
        <taxon>Sylvioidea</taxon>
        <taxon>Cisticolidae</taxon>
        <taxon>Cisticola</taxon>
    </lineage>
</organism>
<feature type="non-terminal residue" evidence="6">
    <location>
        <position position="1"/>
    </location>
</feature>
<dbReference type="Proteomes" id="UP000546986">
    <property type="component" value="Unassembled WGS sequence"/>
</dbReference>
<feature type="non-terminal residue" evidence="6">
    <location>
        <position position="113"/>
    </location>
</feature>
<keyword evidence="3" id="KW-0238">DNA-binding</keyword>
<evidence type="ECO:0000259" key="5">
    <source>
        <dbReference type="Pfam" id="PF00447"/>
    </source>
</evidence>
<comment type="similarity">
    <text evidence="2">Belongs to the HSF family.</text>
</comment>
<name>A0A7L1QU11_9PASS</name>
<dbReference type="Gene3D" id="1.10.10.10">
    <property type="entry name" value="Winged helix-like DNA-binding domain superfamily/Winged helix DNA-binding domain"/>
    <property type="match status" value="1"/>
</dbReference>
<dbReference type="GO" id="GO:0005634">
    <property type="term" value="C:nucleus"/>
    <property type="evidence" value="ECO:0007669"/>
    <property type="project" value="UniProtKB-SubCell"/>
</dbReference>
<gene>
    <name evidence="6" type="primary">Hsf5_0</name>
    <name evidence="6" type="ORF">CISJUN_R04279</name>
</gene>
<dbReference type="SUPFAM" id="SSF46785">
    <property type="entry name" value="Winged helix' DNA-binding domain"/>
    <property type="match status" value="1"/>
</dbReference>
<keyword evidence="4" id="KW-0539">Nucleus</keyword>
<reference evidence="6 7" key="1">
    <citation type="submission" date="2019-09" db="EMBL/GenBank/DDBJ databases">
        <title>Bird 10,000 Genomes (B10K) Project - Family phase.</title>
        <authorList>
            <person name="Zhang G."/>
        </authorList>
    </citation>
    <scope>NUCLEOTIDE SEQUENCE [LARGE SCALE GENOMIC DNA]</scope>
    <source>
        <strain evidence="6">B10K-DU-002-30</strain>
        <tissue evidence="6">Muscle</tissue>
    </source>
</reference>